<dbReference type="RefSeq" id="WP_192755314.1">
    <property type="nucleotide sequence ID" value="NZ_BAABJL010000005.1"/>
</dbReference>
<evidence type="ECO:0000259" key="9">
    <source>
        <dbReference type="Pfam" id="PF13515"/>
    </source>
</evidence>
<feature type="transmembrane region" description="Helical" evidence="7">
    <location>
        <begin position="432"/>
        <end position="450"/>
    </location>
</feature>
<keyword evidence="2" id="KW-1003">Cell membrane</keyword>
<evidence type="ECO:0000256" key="7">
    <source>
        <dbReference type="SAM" id="Phobius"/>
    </source>
</evidence>
<dbReference type="InterPro" id="IPR049453">
    <property type="entry name" value="Memb_transporter_dom"/>
</dbReference>
<comment type="subcellular location">
    <subcellularLocation>
        <location evidence="1">Cell membrane</location>
        <topology evidence="1">Multi-pass membrane protein</topology>
    </subcellularLocation>
</comment>
<dbReference type="Proteomes" id="UP000638648">
    <property type="component" value="Unassembled WGS sequence"/>
</dbReference>
<protein>
    <submittedName>
        <fullName evidence="10">Membrane protein YccC</fullName>
    </submittedName>
</protein>
<feature type="domain" description="Integral membrane bound transporter" evidence="9">
    <location>
        <begin position="351"/>
        <end position="474"/>
    </location>
</feature>
<keyword evidence="11" id="KW-1185">Reference proteome</keyword>
<reference evidence="10" key="1">
    <citation type="submission" date="2020-10" db="EMBL/GenBank/DDBJ databases">
        <title>Sequencing the genomes of 1000 actinobacteria strains.</title>
        <authorList>
            <person name="Klenk H.-P."/>
        </authorList>
    </citation>
    <scope>NUCLEOTIDE SEQUENCE</scope>
    <source>
        <strain evidence="10">DSM 45354</strain>
    </source>
</reference>
<gene>
    <name evidence="10" type="ORF">HEB94_009073</name>
</gene>
<feature type="transmembrane region" description="Helical" evidence="7">
    <location>
        <begin position="95"/>
        <end position="115"/>
    </location>
</feature>
<dbReference type="PANTHER" id="PTHR30509">
    <property type="entry name" value="P-HYDROXYBENZOIC ACID EFFLUX PUMP SUBUNIT-RELATED"/>
    <property type="match status" value="1"/>
</dbReference>
<evidence type="ECO:0000256" key="6">
    <source>
        <dbReference type="ARBA" id="ARBA00043993"/>
    </source>
</evidence>
<organism evidence="10 11">
    <name type="scientific">Actinopolymorpha pittospori</name>
    <dbReference type="NCBI Taxonomy" id="648752"/>
    <lineage>
        <taxon>Bacteria</taxon>
        <taxon>Bacillati</taxon>
        <taxon>Actinomycetota</taxon>
        <taxon>Actinomycetes</taxon>
        <taxon>Propionibacteriales</taxon>
        <taxon>Actinopolymorphaceae</taxon>
        <taxon>Actinopolymorpha</taxon>
    </lineage>
</organism>
<feature type="transmembrane region" description="Helical" evidence="7">
    <location>
        <begin position="396"/>
        <end position="426"/>
    </location>
</feature>
<dbReference type="PANTHER" id="PTHR30509:SF9">
    <property type="entry name" value="MULTIDRUG RESISTANCE PROTEIN MDTO"/>
    <property type="match status" value="1"/>
</dbReference>
<keyword evidence="3 7" id="KW-0812">Transmembrane</keyword>
<proteinExistence type="inferred from homology"/>
<keyword evidence="4 7" id="KW-1133">Transmembrane helix</keyword>
<feature type="transmembrane region" description="Helical" evidence="7">
    <location>
        <begin position="71"/>
        <end position="90"/>
    </location>
</feature>
<evidence type="ECO:0000256" key="2">
    <source>
        <dbReference type="ARBA" id="ARBA00022475"/>
    </source>
</evidence>
<dbReference type="InterPro" id="IPR032692">
    <property type="entry name" value="YccS_N"/>
</dbReference>
<dbReference type="Pfam" id="PF12805">
    <property type="entry name" value="FUSC-like"/>
    <property type="match status" value="1"/>
</dbReference>
<feature type="transmembrane region" description="Helical" evidence="7">
    <location>
        <begin position="341"/>
        <end position="359"/>
    </location>
</feature>
<dbReference type="GO" id="GO:0005886">
    <property type="term" value="C:plasma membrane"/>
    <property type="evidence" value="ECO:0007669"/>
    <property type="project" value="UniProtKB-SubCell"/>
</dbReference>
<feature type="domain" description="Integral membrane protein YccS N-terminal" evidence="8">
    <location>
        <begin position="85"/>
        <end position="198"/>
    </location>
</feature>
<dbReference type="EMBL" id="JADBEM010000001">
    <property type="protein sequence ID" value="MBE1612225.1"/>
    <property type="molecule type" value="Genomic_DNA"/>
</dbReference>
<evidence type="ECO:0000256" key="1">
    <source>
        <dbReference type="ARBA" id="ARBA00004651"/>
    </source>
</evidence>
<evidence type="ECO:0000256" key="5">
    <source>
        <dbReference type="ARBA" id="ARBA00023136"/>
    </source>
</evidence>
<evidence type="ECO:0000313" key="11">
    <source>
        <dbReference type="Proteomes" id="UP000638648"/>
    </source>
</evidence>
<name>A0A927RHH8_9ACTN</name>
<evidence type="ECO:0000313" key="10">
    <source>
        <dbReference type="EMBL" id="MBE1612225.1"/>
    </source>
</evidence>
<accession>A0A927RHH8</accession>
<evidence type="ECO:0000256" key="3">
    <source>
        <dbReference type="ARBA" id="ARBA00022692"/>
    </source>
</evidence>
<dbReference type="Pfam" id="PF13515">
    <property type="entry name" value="FUSC_2"/>
    <property type="match status" value="1"/>
</dbReference>
<feature type="transmembrane region" description="Helical" evidence="7">
    <location>
        <begin position="26"/>
        <end position="51"/>
    </location>
</feature>
<comment type="similarity">
    <text evidence="6">Belongs to the YccS/YhfK family.</text>
</comment>
<keyword evidence="5 7" id="KW-0472">Membrane</keyword>
<dbReference type="AlphaFoldDB" id="A0A927RHH8"/>
<evidence type="ECO:0000256" key="4">
    <source>
        <dbReference type="ARBA" id="ARBA00022989"/>
    </source>
</evidence>
<evidence type="ECO:0000259" key="8">
    <source>
        <dbReference type="Pfam" id="PF12805"/>
    </source>
</evidence>
<comment type="caution">
    <text evidence="10">The sequence shown here is derived from an EMBL/GenBank/DDBJ whole genome shotgun (WGS) entry which is preliminary data.</text>
</comment>
<feature type="transmembrane region" description="Helical" evidence="7">
    <location>
        <begin position="142"/>
        <end position="167"/>
    </location>
</feature>
<sequence>MTALGWMVEVLRPIPAKPPWARMIRAPLAICLPLGVGLATDNLAIFLPLSIGGLSSSLVDRGGPYLGRVKRVSTIAVLGGAVGLMVGLLIYGRGWVAVGVIVGLSLVSAVISAAGDVGSTTGMQLLLFAVLATGPLGELRPWWLVVSLFVAGAAWGLGLTAIGWVFFRRAPEEQSVAEAYRAIARLLAATSTERFEEERENLTAALNLAYDDVITARSALAGQDRRYVRLVVLLNQTHTLAEAAVTLAHEERRPTPQVIGAVEAIANVIQGTSHEIPRIPRPQTDTPGRAALWEELVAVTDVLARGRAEVDGQPRLPGKDLRERVREQLAEIRSGRQVRLFALRLTLCMGVAAVISEVLTLERSYWVMLTVAVVLKPDFGSVFARALQRGLGTMVGAVLGAVLLAVVPPGPLLLIPLTVLAFVIPYGITRNYGLFTTFLTPLVVLLIDLLTSSGWQLAEARLIDTAVGCAVVIVLGYAPWPSTWHAHVRPQFAAELREIMHYLERALGPDPTERTDVLREVYRGLSDLRTVFQRALAEPAPVSRRATIWFPAFVASERIVDAITATAVNVQGGAVAPSEHAVRQLADALNEISRAVRTGTPPAPRPLPTEAAARSVAEAIHTVRELLWRPDDNGSRTPGPSVPP</sequence>